<sequence>MKHNVLSADSLTKFVMIASASRGSCTPAQNMMRTAQAQREVISLGRTIRALEMVTGFYAEEGQEGAYEQSLAIGLDNPNTMDALIRLFCEKYEQDCVLVWNRDTDNVWLHGSDGMTQIGQRGMARTEANLELALERGRILPDAYTIAADGSVWEVR</sequence>
<dbReference type="Pfam" id="PF23780">
    <property type="entry name" value="S-AdoMet_lyase"/>
    <property type="match status" value="1"/>
</dbReference>
<keyword evidence="1" id="KW-0378">Hydrolase</keyword>
<protein>
    <submittedName>
        <fullName evidence="1">S-adenosyl-L-methionine hydrolase</fullName>
    </submittedName>
</protein>
<dbReference type="EMBL" id="ON604651">
    <property type="protein sequence ID" value="UTQ78137.1"/>
    <property type="molecule type" value="Genomic_DNA"/>
</dbReference>
<evidence type="ECO:0000313" key="2">
    <source>
        <dbReference type="Proteomes" id="UP001060072"/>
    </source>
</evidence>
<reference evidence="1" key="1">
    <citation type="submission" date="2022-05" db="EMBL/GenBank/DDBJ databases">
        <title>Complete genome sequence of Aeromonas phage JELG-KS1.</title>
        <authorList>
            <person name="Svanberga K."/>
            <person name="Dislers A."/>
            <person name="Kazaks A."/>
            <person name="Zrelovs N."/>
        </authorList>
    </citation>
    <scope>NUCLEOTIDE SEQUENCE</scope>
</reference>
<organism evidence="1 2">
    <name type="scientific">Aeromonas phage JELG-KS1</name>
    <dbReference type="NCBI Taxonomy" id="2951233"/>
    <lineage>
        <taxon>Viruses</taxon>
        <taxon>Duplodnaviria</taxon>
        <taxon>Heunggongvirae</taxon>
        <taxon>Uroviricota</taxon>
        <taxon>Caudoviricetes</taxon>
        <taxon>Autographivirales</taxon>
        <taxon>Autotranscriptaviridae</taxon>
        <taxon>Studiervirinae</taxon>
        <taxon>Jelgvirus</taxon>
        <taxon>Jelgvirus JELGKS1</taxon>
    </lineage>
</organism>
<proteinExistence type="predicted"/>
<accession>A0A9E7NKP8</accession>
<keyword evidence="2" id="KW-1185">Reference proteome</keyword>
<name>A0A9E7NKP8_9CAUD</name>
<dbReference type="GO" id="GO:0016787">
    <property type="term" value="F:hydrolase activity"/>
    <property type="evidence" value="ECO:0007669"/>
    <property type="project" value="UniProtKB-KW"/>
</dbReference>
<dbReference type="Proteomes" id="UP001060072">
    <property type="component" value="Segment"/>
</dbReference>
<dbReference type="InterPro" id="IPR057548">
    <property type="entry name" value="S-AdoMet_lyase-like"/>
</dbReference>
<evidence type="ECO:0000313" key="1">
    <source>
        <dbReference type="EMBL" id="UTQ78137.1"/>
    </source>
</evidence>